<feature type="transmembrane region" description="Helical" evidence="5">
    <location>
        <begin position="205"/>
        <end position="231"/>
    </location>
</feature>
<feature type="transmembrane region" description="Helical" evidence="5">
    <location>
        <begin position="145"/>
        <end position="167"/>
    </location>
</feature>
<dbReference type="Proteomes" id="UP001317705">
    <property type="component" value="Chromosome"/>
</dbReference>
<evidence type="ECO:0000256" key="3">
    <source>
        <dbReference type="ARBA" id="ARBA00022989"/>
    </source>
</evidence>
<keyword evidence="4 5" id="KW-0472">Membrane</keyword>
<feature type="transmembrane region" description="Helical" evidence="5">
    <location>
        <begin position="35"/>
        <end position="53"/>
    </location>
</feature>
<accession>A0ABN6VXK7</accession>
<evidence type="ECO:0000256" key="1">
    <source>
        <dbReference type="ARBA" id="ARBA00004141"/>
    </source>
</evidence>
<evidence type="ECO:0000256" key="4">
    <source>
        <dbReference type="ARBA" id="ARBA00023136"/>
    </source>
</evidence>
<reference evidence="6 7" key="1">
    <citation type="submission" date="2022-12" db="EMBL/GenBank/DDBJ databases">
        <title>Polyphasic characterization of Geotalea uranireducens NIT-SL11 newly isolated from a complex of sewage sludge and microbially reduced graphene oxide.</title>
        <authorList>
            <person name="Xie L."/>
            <person name="Yoshida N."/>
            <person name="Meng L."/>
        </authorList>
    </citation>
    <scope>NUCLEOTIDE SEQUENCE [LARGE SCALE GENOMIC DNA]</scope>
    <source>
        <strain evidence="6 7">NIT-SL11</strain>
    </source>
</reference>
<name>A0ABN6VXK7_9BACT</name>
<dbReference type="EMBL" id="AP027151">
    <property type="protein sequence ID" value="BDV44672.1"/>
    <property type="molecule type" value="Genomic_DNA"/>
</dbReference>
<dbReference type="PANTHER" id="PTHR30249">
    <property type="entry name" value="PUTATIVE SEROTONIN TRANSPORTER"/>
    <property type="match status" value="1"/>
</dbReference>
<dbReference type="Pfam" id="PF04172">
    <property type="entry name" value="LrgB"/>
    <property type="match status" value="1"/>
</dbReference>
<protein>
    <submittedName>
        <fullName evidence="6">Murein hydrolase effector protein LrgB</fullName>
    </submittedName>
</protein>
<keyword evidence="6" id="KW-0378">Hydrolase</keyword>
<dbReference type="RefSeq" id="WP_282000766.1">
    <property type="nucleotide sequence ID" value="NZ_AP027151.1"/>
</dbReference>
<evidence type="ECO:0000313" key="6">
    <source>
        <dbReference type="EMBL" id="BDV44672.1"/>
    </source>
</evidence>
<comment type="subcellular location">
    <subcellularLocation>
        <location evidence="1">Membrane</location>
        <topology evidence="1">Multi-pass membrane protein</topology>
    </subcellularLocation>
</comment>
<evidence type="ECO:0000313" key="7">
    <source>
        <dbReference type="Proteomes" id="UP001317705"/>
    </source>
</evidence>
<evidence type="ECO:0000256" key="2">
    <source>
        <dbReference type="ARBA" id="ARBA00022692"/>
    </source>
</evidence>
<keyword evidence="7" id="KW-1185">Reference proteome</keyword>
<evidence type="ECO:0000256" key="5">
    <source>
        <dbReference type="SAM" id="Phobius"/>
    </source>
</evidence>
<dbReference type="GO" id="GO:0016787">
    <property type="term" value="F:hydrolase activity"/>
    <property type="evidence" value="ECO:0007669"/>
    <property type="project" value="UniProtKB-KW"/>
</dbReference>
<dbReference type="PANTHER" id="PTHR30249:SF16">
    <property type="entry name" value="INNER MEMBRANE PROTEIN"/>
    <property type="match status" value="1"/>
</dbReference>
<feature type="transmembrane region" description="Helical" evidence="5">
    <location>
        <begin position="95"/>
        <end position="114"/>
    </location>
</feature>
<proteinExistence type="predicted"/>
<keyword evidence="3 5" id="KW-1133">Transmembrane helix</keyword>
<feature type="transmembrane region" description="Helical" evidence="5">
    <location>
        <begin position="6"/>
        <end position="23"/>
    </location>
</feature>
<gene>
    <name evidence="6" type="ORF">GURASL_35950</name>
</gene>
<feature type="transmembrane region" description="Helical" evidence="5">
    <location>
        <begin position="65"/>
        <end position="83"/>
    </location>
</feature>
<dbReference type="InterPro" id="IPR007300">
    <property type="entry name" value="CidB/LrgB"/>
</dbReference>
<keyword evidence="2 5" id="KW-0812">Transmembrane</keyword>
<organism evidence="6 7">
    <name type="scientific">Geotalea uraniireducens</name>
    <dbReference type="NCBI Taxonomy" id="351604"/>
    <lineage>
        <taxon>Bacteria</taxon>
        <taxon>Pseudomonadati</taxon>
        <taxon>Thermodesulfobacteriota</taxon>
        <taxon>Desulfuromonadia</taxon>
        <taxon>Geobacterales</taxon>
        <taxon>Geobacteraceae</taxon>
        <taxon>Geotalea</taxon>
    </lineage>
</organism>
<sequence>MGPTDRLLAALFWSALTIGLYFLGKALYRRRPCWWLSPLMISPVLLIAVALVLHESYAEYIRGTHWLLALLAPATVSFAIPIYEERQLIRRTWPLLLLGVLAGSITSFLSSWWLASMLGLDRLLCLSLLPRSLSTPFAMTVSGDIGGVPALTAVFVVLTGVLGAALGEGLLACLPLRSAVARGALFGMGAHGAGTAKAHQIDGEIGAIAGLVMVLVGLLNVLTAPLLAAVVR</sequence>